<keyword evidence="1" id="KW-1133">Transmembrane helix</keyword>
<keyword evidence="1" id="KW-0472">Membrane</keyword>
<protein>
    <submittedName>
        <fullName evidence="2">Uncharacterized protein</fullName>
    </submittedName>
</protein>
<keyword evidence="3" id="KW-1185">Reference proteome</keyword>
<evidence type="ECO:0000313" key="2">
    <source>
        <dbReference type="EMBL" id="MEQ2240529.1"/>
    </source>
</evidence>
<name>A0ABV0U5Q9_9TELE</name>
<evidence type="ECO:0000256" key="1">
    <source>
        <dbReference type="SAM" id="Phobius"/>
    </source>
</evidence>
<dbReference type="Proteomes" id="UP001482620">
    <property type="component" value="Unassembled WGS sequence"/>
</dbReference>
<comment type="caution">
    <text evidence="2">The sequence shown here is derived from an EMBL/GenBank/DDBJ whole genome shotgun (WGS) entry which is preliminary data.</text>
</comment>
<evidence type="ECO:0000313" key="3">
    <source>
        <dbReference type="Proteomes" id="UP001482620"/>
    </source>
</evidence>
<gene>
    <name evidence="2" type="ORF">ILYODFUR_015976</name>
</gene>
<organism evidence="2 3">
    <name type="scientific">Ilyodon furcidens</name>
    <name type="common">goldbreast splitfin</name>
    <dbReference type="NCBI Taxonomy" id="33524"/>
    <lineage>
        <taxon>Eukaryota</taxon>
        <taxon>Metazoa</taxon>
        <taxon>Chordata</taxon>
        <taxon>Craniata</taxon>
        <taxon>Vertebrata</taxon>
        <taxon>Euteleostomi</taxon>
        <taxon>Actinopterygii</taxon>
        <taxon>Neopterygii</taxon>
        <taxon>Teleostei</taxon>
        <taxon>Neoteleostei</taxon>
        <taxon>Acanthomorphata</taxon>
        <taxon>Ovalentaria</taxon>
        <taxon>Atherinomorphae</taxon>
        <taxon>Cyprinodontiformes</taxon>
        <taxon>Goodeidae</taxon>
        <taxon>Ilyodon</taxon>
    </lineage>
</organism>
<proteinExistence type="predicted"/>
<dbReference type="EMBL" id="JAHRIQ010059358">
    <property type="protein sequence ID" value="MEQ2240529.1"/>
    <property type="molecule type" value="Genomic_DNA"/>
</dbReference>
<feature type="transmembrane region" description="Helical" evidence="1">
    <location>
        <begin position="34"/>
        <end position="59"/>
    </location>
</feature>
<sequence>MEMVTKQAKWSGTGQSRAHGKREYNNLVNQVNQALVSVIQFTYLHATSIILSLLFSLCFRHATTDLNQDPPWVFKSFPGSDHTCNNHLGNFTLSGVHRRFSHFILTINIPVRPCQQKLTEPKQE</sequence>
<keyword evidence="1" id="KW-0812">Transmembrane</keyword>
<reference evidence="2 3" key="1">
    <citation type="submission" date="2021-06" db="EMBL/GenBank/DDBJ databases">
        <authorList>
            <person name="Palmer J.M."/>
        </authorList>
    </citation>
    <scope>NUCLEOTIDE SEQUENCE [LARGE SCALE GENOMIC DNA]</scope>
    <source>
        <strain evidence="3">if_2019</strain>
        <tissue evidence="2">Muscle</tissue>
    </source>
</reference>
<accession>A0ABV0U5Q9</accession>